<sequence length="1345" mass="142687">MSKKIWITTGVAAALATVYTAGGFWGVPSGIQWAIKKYAEPFTDRKITLDEVKFNPFTLQLTANGLRIQKEGEPQAFMALKSLDTKLNWKSLVKFSPIVDHVTLDGFEANIIRTGLDTFNFSDIINKIAKMPSDKDEDKKKDDDPVRFEIDNVSLINSSITLDDKFRDKVDKFTDINLAVPLISNFKTEVDNPTQPKLQFNFNGEPFSINASSELFVPSLKTGVDFTLRGLNLENAASFNPIPLNAKVTSGTMDAALNLDFAKTVDQQEGYLRLRGTLKILNLSIQDDLDANGYQIANFREININLKEFSLFRQILELGEVQFQEPKFEIIRTAKGINAAELATHILKDAKPEESAGAANSEAVSEEKAPEAKPTAAGKEVKPEAAKSEETKAEPTENNAAAPTETPPETAQTKPAKPEEKAKEALPEKASESSTEMTPQKEAALNMLMRSAHAAESTPEAPTAGAESSKTAETSESGSTGAGAVPTEAPTPNEIEPKSEEAQSDVNHDKPSIADKGPNAQEDPGWKWSVEKASIRGGTVHFSDKTNGFDHDVTNINASVASLNAQPGNKSDIKASLDVLEGSITAEGTLDLTPLDLELNLGTKDLSVPKLSPYIQEFSAAKIAGGKFSSSGKFSLSMNEELKFNYSGEAGLSGAVIHEPNGSQALSVASAEVKGIDVSGLSPINVKIADINIASPNVKVIREKDNSINLMTLAEPGRKPSASAAAVKPAPAKASSSSSAPLGWQIGRISLSGGSVDFTDATNGFHKVISAINASAGPISNNLSAQTAVSANMNIIGGHIGASGNLVISPFKTSLDVTTSALSIADLTPYISQYSGAHVTKGTFSNKGKVTLSTATDPISFSYNGSGDVSNLNVTTAKGEPAASLTKLSASGVSISGLSPLQININSLTASNPSVTIVRAKNGAINLASLADPGGKAAPASKPAEKPAKKTGKKAKFSSPTADLPAMTISKVVLSAGRVRFTDNSVSPVFNITANKIDGSMTGFSTAKNSKANVDVHGSLNGTPMTLKGTVNPFASNLTVAMQGSVQSLSLPTFSPFSAEFTGYPIVRGQITYNGSLDVHKDEVKSENNMVINKLEFGNEIPNAKNTMPVGLAVSLLQDRSGQIDLNIPVSGSLNDPEFSIGGIIVKVIANLITKAVTAPFALIGSMFGGGDADLHNLAFDAGTAKLSPKTVDALKVVAKAMSERPGIKIQIMGIADDKQDTQGLKESLLMRSMRYAIYRDSTAATDMKQLTPVQISQAIKALYSESEIPDKPKLTDVQQMHQFLLEHQRVATADYVSLAQRRADAVRNYLINVEKINPDRLFIVSPQDQKGDTKVPGVALGLQN</sequence>
<feature type="region of interest" description="Disordered" evidence="1">
    <location>
        <begin position="351"/>
        <end position="525"/>
    </location>
</feature>
<evidence type="ECO:0000256" key="1">
    <source>
        <dbReference type="SAM" id="MobiDB-lite"/>
    </source>
</evidence>
<dbReference type="Gene3D" id="3.30.1330.60">
    <property type="entry name" value="OmpA-like domain"/>
    <property type="match status" value="1"/>
</dbReference>
<protein>
    <submittedName>
        <fullName evidence="2">DUF748 domain-containing protein</fullName>
    </submittedName>
</protein>
<organism evidence="2 3">
    <name type="scientific">Parasutterella muris</name>
    <dbReference type="NCBI Taxonomy" id="2565572"/>
    <lineage>
        <taxon>Bacteria</taxon>
        <taxon>Pseudomonadati</taxon>
        <taxon>Pseudomonadota</taxon>
        <taxon>Betaproteobacteria</taxon>
        <taxon>Burkholderiales</taxon>
        <taxon>Sutterellaceae</taxon>
        <taxon>Parasutterella</taxon>
    </lineage>
</organism>
<evidence type="ECO:0000313" key="3">
    <source>
        <dbReference type="Proteomes" id="UP000472580"/>
    </source>
</evidence>
<dbReference type="OrthoDB" id="9757969at2"/>
<feature type="compositionally biased region" description="Basic and acidic residues" evidence="1">
    <location>
        <begin position="495"/>
        <end position="513"/>
    </location>
</feature>
<comment type="caution">
    <text evidence="2">The sequence shown here is derived from an EMBL/GenBank/DDBJ whole genome shotgun (WGS) entry which is preliminary data.</text>
</comment>
<proteinExistence type="predicted"/>
<gene>
    <name evidence="2" type="ORF">E5987_02230</name>
</gene>
<evidence type="ECO:0000313" key="2">
    <source>
        <dbReference type="EMBL" id="MVX56026.1"/>
    </source>
</evidence>
<dbReference type="InterPro" id="IPR036737">
    <property type="entry name" value="OmpA-like_sf"/>
</dbReference>
<dbReference type="Proteomes" id="UP000472580">
    <property type="component" value="Unassembled WGS sequence"/>
</dbReference>
<dbReference type="EMBL" id="WSRP01000004">
    <property type="protein sequence ID" value="MVX56026.1"/>
    <property type="molecule type" value="Genomic_DNA"/>
</dbReference>
<dbReference type="PANTHER" id="PTHR30441">
    <property type="entry name" value="DUF748 DOMAIN-CONTAINING PROTEIN"/>
    <property type="match status" value="1"/>
</dbReference>
<feature type="compositionally biased region" description="Basic and acidic residues" evidence="1">
    <location>
        <begin position="416"/>
        <end position="431"/>
    </location>
</feature>
<feature type="compositionally biased region" description="Low complexity" evidence="1">
    <location>
        <begin position="396"/>
        <end position="415"/>
    </location>
</feature>
<dbReference type="InterPro" id="IPR052894">
    <property type="entry name" value="AsmA-related"/>
</dbReference>
<dbReference type="GO" id="GO:0005886">
    <property type="term" value="C:plasma membrane"/>
    <property type="evidence" value="ECO:0007669"/>
    <property type="project" value="TreeGrafter"/>
</dbReference>
<dbReference type="PANTHER" id="PTHR30441:SF8">
    <property type="entry name" value="DUF748 DOMAIN-CONTAINING PROTEIN"/>
    <property type="match status" value="1"/>
</dbReference>
<reference evidence="2 3" key="1">
    <citation type="submission" date="2019-12" db="EMBL/GenBank/DDBJ databases">
        <title>Microbes associate with the intestines of laboratory mice.</title>
        <authorList>
            <person name="Navarre W."/>
            <person name="Wong E."/>
        </authorList>
    </citation>
    <scope>NUCLEOTIDE SEQUENCE [LARGE SCALE GENOMIC DNA]</scope>
    <source>
        <strain evidence="2 3">NM82_D38</strain>
    </source>
</reference>
<name>A0A6L6YEL9_9BURK</name>
<dbReference type="RefSeq" id="WP_160334459.1">
    <property type="nucleotide sequence ID" value="NZ_WSRP01000004.1"/>
</dbReference>
<keyword evidence="3" id="KW-1185">Reference proteome</keyword>
<feature type="compositionally biased region" description="Basic and acidic residues" evidence="1">
    <location>
        <begin position="379"/>
        <end position="395"/>
    </location>
</feature>
<accession>A0A6L6YEL9</accession>
<feature type="region of interest" description="Disordered" evidence="1">
    <location>
        <begin position="931"/>
        <end position="960"/>
    </location>
</feature>
<feature type="compositionally biased region" description="Low complexity" evidence="1">
    <location>
        <begin position="463"/>
        <end position="484"/>
    </location>
</feature>
<dbReference type="Pfam" id="PF05359">
    <property type="entry name" value="DUF748"/>
    <property type="match status" value="1"/>
</dbReference>
<dbReference type="InterPro" id="IPR008023">
    <property type="entry name" value="DUF748"/>
</dbReference>
<dbReference type="GO" id="GO:0090313">
    <property type="term" value="P:regulation of protein targeting to membrane"/>
    <property type="evidence" value="ECO:0007669"/>
    <property type="project" value="TreeGrafter"/>
</dbReference>